<dbReference type="PROSITE" id="PS00041">
    <property type="entry name" value="HTH_ARAC_FAMILY_1"/>
    <property type="match status" value="1"/>
</dbReference>
<dbReference type="InterPro" id="IPR009057">
    <property type="entry name" value="Homeodomain-like_sf"/>
</dbReference>
<dbReference type="InterPro" id="IPR018060">
    <property type="entry name" value="HTH_AraC"/>
</dbReference>
<gene>
    <name evidence="5" type="ORF">H9828_02280</name>
</gene>
<name>A0A9D1YYT5_9BACT</name>
<reference evidence="5" key="1">
    <citation type="journal article" date="2021" name="PeerJ">
        <title>Extensive microbial diversity within the chicken gut microbiome revealed by metagenomics and culture.</title>
        <authorList>
            <person name="Gilroy R."/>
            <person name="Ravi A."/>
            <person name="Getino M."/>
            <person name="Pursley I."/>
            <person name="Horton D.L."/>
            <person name="Alikhan N.F."/>
            <person name="Baker D."/>
            <person name="Gharbi K."/>
            <person name="Hall N."/>
            <person name="Watson M."/>
            <person name="Adriaenssens E.M."/>
            <person name="Foster-Nyarko E."/>
            <person name="Jarju S."/>
            <person name="Secka A."/>
            <person name="Antonio M."/>
            <person name="Oren A."/>
            <person name="Chaudhuri R.R."/>
            <person name="La Ragione R."/>
            <person name="Hildebrand F."/>
            <person name="Pallen M.J."/>
        </authorList>
    </citation>
    <scope>NUCLEOTIDE SEQUENCE</scope>
    <source>
        <strain evidence="5">5134</strain>
    </source>
</reference>
<evidence type="ECO:0000313" key="6">
    <source>
        <dbReference type="Proteomes" id="UP000886844"/>
    </source>
</evidence>
<dbReference type="PRINTS" id="PR00032">
    <property type="entry name" value="HTHARAC"/>
</dbReference>
<dbReference type="InterPro" id="IPR018062">
    <property type="entry name" value="HTH_AraC-typ_CS"/>
</dbReference>
<evidence type="ECO:0000256" key="1">
    <source>
        <dbReference type="ARBA" id="ARBA00023015"/>
    </source>
</evidence>
<keyword evidence="2" id="KW-0238">DNA-binding</keyword>
<reference evidence="5" key="2">
    <citation type="submission" date="2021-04" db="EMBL/GenBank/DDBJ databases">
        <authorList>
            <person name="Gilroy R."/>
        </authorList>
    </citation>
    <scope>NUCLEOTIDE SEQUENCE</scope>
    <source>
        <strain evidence="5">5134</strain>
    </source>
</reference>
<keyword evidence="1" id="KW-0805">Transcription regulation</keyword>
<dbReference type="GO" id="GO:0003700">
    <property type="term" value="F:DNA-binding transcription factor activity"/>
    <property type="evidence" value="ECO:0007669"/>
    <property type="project" value="InterPro"/>
</dbReference>
<evidence type="ECO:0000259" key="4">
    <source>
        <dbReference type="PROSITE" id="PS01124"/>
    </source>
</evidence>
<protein>
    <submittedName>
        <fullName evidence="5">AraC family transcriptional regulator</fullName>
    </submittedName>
</protein>
<dbReference type="SUPFAM" id="SSF46689">
    <property type="entry name" value="Homeodomain-like"/>
    <property type="match status" value="2"/>
</dbReference>
<dbReference type="InterPro" id="IPR020449">
    <property type="entry name" value="Tscrpt_reg_AraC-type_HTH"/>
</dbReference>
<sequence length="294" mass="34054">MEKQYEDAIYEITPLSEKDCFYIIERYKSECTFPLHSHAEYELNFVENGRGIQRIVGDSIEEIGDYDLTLITGRELKHAWKQHKCTSKKIREITIQFSSDLFFGSLLSKNQFNSILHMLEKARVGCSFPMSAILKVYSLLDRLASEQGFYAVLKFLTILYELSLCESRPLSSSSFACISDSADSRRVQKIYAYINRNYNKEIRLAQLAELVGMSPTAFSRFFSQRTGKNLSDYLIEIRLGHAVRMLVNTTQSVSEICFECGFNNISNFNRIFKRKKGCSPKEFRSNYQRVKKII</sequence>
<proteinExistence type="predicted"/>
<accession>A0A9D1YYT5</accession>
<dbReference type="SUPFAM" id="SSF51215">
    <property type="entry name" value="Regulatory protein AraC"/>
    <property type="match status" value="1"/>
</dbReference>
<dbReference type="GO" id="GO:0043565">
    <property type="term" value="F:sequence-specific DNA binding"/>
    <property type="evidence" value="ECO:0007669"/>
    <property type="project" value="InterPro"/>
</dbReference>
<dbReference type="PANTHER" id="PTHR43280">
    <property type="entry name" value="ARAC-FAMILY TRANSCRIPTIONAL REGULATOR"/>
    <property type="match status" value="1"/>
</dbReference>
<evidence type="ECO:0000313" key="5">
    <source>
        <dbReference type="EMBL" id="HIY68228.1"/>
    </source>
</evidence>
<organism evidence="5 6">
    <name type="scientific">Candidatus Alistipes intestinigallinarum</name>
    <dbReference type="NCBI Taxonomy" id="2838440"/>
    <lineage>
        <taxon>Bacteria</taxon>
        <taxon>Pseudomonadati</taxon>
        <taxon>Bacteroidota</taxon>
        <taxon>Bacteroidia</taxon>
        <taxon>Bacteroidales</taxon>
        <taxon>Rikenellaceae</taxon>
        <taxon>Alistipes</taxon>
    </lineage>
</organism>
<evidence type="ECO:0000256" key="3">
    <source>
        <dbReference type="ARBA" id="ARBA00023163"/>
    </source>
</evidence>
<dbReference type="PROSITE" id="PS01124">
    <property type="entry name" value="HTH_ARAC_FAMILY_2"/>
    <property type="match status" value="1"/>
</dbReference>
<dbReference type="SMART" id="SM00342">
    <property type="entry name" value="HTH_ARAC"/>
    <property type="match status" value="1"/>
</dbReference>
<evidence type="ECO:0000256" key="2">
    <source>
        <dbReference type="ARBA" id="ARBA00023125"/>
    </source>
</evidence>
<dbReference type="Pfam" id="PF12833">
    <property type="entry name" value="HTH_18"/>
    <property type="match status" value="1"/>
</dbReference>
<dbReference type="EMBL" id="DXDA01000019">
    <property type="protein sequence ID" value="HIY68228.1"/>
    <property type="molecule type" value="Genomic_DNA"/>
</dbReference>
<dbReference type="InterPro" id="IPR037923">
    <property type="entry name" value="HTH-like"/>
</dbReference>
<comment type="caution">
    <text evidence="5">The sequence shown here is derived from an EMBL/GenBank/DDBJ whole genome shotgun (WGS) entry which is preliminary data.</text>
</comment>
<dbReference type="Proteomes" id="UP000886844">
    <property type="component" value="Unassembled WGS sequence"/>
</dbReference>
<dbReference type="PANTHER" id="PTHR43280:SF27">
    <property type="entry name" value="TRANSCRIPTIONAL REGULATOR MTLR"/>
    <property type="match status" value="1"/>
</dbReference>
<keyword evidence="3" id="KW-0804">Transcription</keyword>
<dbReference type="AlphaFoldDB" id="A0A9D1YYT5"/>
<dbReference type="Gene3D" id="1.10.10.60">
    <property type="entry name" value="Homeodomain-like"/>
    <property type="match status" value="2"/>
</dbReference>
<feature type="domain" description="HTH araC/xylS-type" evidence="4">
    <location>
        <begin position="188"/>
        <end position="286"/>
    </location>
</feature>